<keyword evidence="4" id="KW-0547">Nucleotide-binding</keyword>
<feature type="domain" description="Helicase C-terminal" evidence="3">
    <location>
        <begin position="599"/>
        <end position="753"/>
    </location>
</feature>
<keyword evidence="5" id="KW-1185">Reference proteome</keyword>
<dbReference type="GO" id="GO:0004386">
    <property type="term" value="F:helicase activity"/>
    <property type="evidence" value="ECO:0007669"/>
    <property type="project" value="UniProtKB-KW"/>
</dbReference>
<dbReference type="Pfam" id="PF00271">
    <property type="entry name" value="Helicase_C"/>
    <property type="match status" value="1"/>
</dbReference>
<organism evidence="4 5">
    <name type="scientific">Actinocrispum wychmicini</name>
    <dbReference type="NCBI Taxonomy" id="1213861"/>
    <lineage>
        <taxon>Bacteria</taxon>
        <taxon>Bacillati</taxon>
        <taxon>Actinomycetota</taxon>
        <taxon>Actinomycetes</taxon>
        <taxon>Pseudonocardiales</taxon>
        <taxon>Pseudonocardiaceae</taxon>
        <taxon>Actinocrispum</taxon>
    </lineage>
</organism>
<dbReference type="InterPro" id="IPR000330">
    <property type="entry name" value="SNF2_N"/>
</dbReference>
<reference evidence="4 5" key="1">
    <citation type="submission" date="2019-03" db="EMBL/GenBank/DDBJ databases">
        <title>Genomic Encyclopedia of Type Strains, Phase IV (KMG-IV): sequencing the most valuable type-strain genomes for metagenomic binning, comparative biology and taxonomic classification.</title>
        <authorList>
            <person name="Goeker M."/>
        </authorList>
    </citation>
    <scope>NUCLEOTIDE SEQUENCE [LARGE SCALE GENOMIC DNA]</scope>
    <source>
        <strain evidence="4 5">DSM 45934</strain>
    </source>
</reference>
<dbReference type="EMBL" id="SLWS01000003">
    <property type="protein sequence ID" value="TCO61019.1"/>
    <property type="molecule type" value="Genomic_DNA"/>
</dbReference>
<dbReference type="CDD" id="cd18793">
    <property type="entry name" value="SF2_C_SNF"/>
    <property type="match status" value="1"/>
</dbReference>
<protein>
    <submittedName>
        <fullName evidence="4">SNF2 family DNA or RNA helicase</fullName>
    </submittedName>
</protein>
<proteinExistence type="predicted"/>
<dbReference type="PANTHER" id="PTHR10799">
    <property type="entry name" value="SNF2/RAD54 HELICASE FAMILY"/>
    <property type="match status" value="1"/>
</dbReference>
<evidence type="ECO:0000256" key="1">
    <source>
        <dbReference type="ARBA" id="ARBA00022801"/>
    </source>
</evidence>
<dbReference type="PROSITE" id="PS51194">
    <property type="entry name" value="HELICASE_CTER"/>
    <property type="match status" value="1"/>
</dbReference>
<dbReference type="SMART" id="SM00487">
    <property type="entry name" value="DEXDc"/>
    <property type="match status" value="1"/>
</dbReference>
<comment type="caution">
    <text evidence="4">The sequence shown here is derived from an EMBL/GenBank/DDBJ whole genome shotgun (WGS) entry which is preliminary data.</text>
</comment>
<dbReference type="GO" id="GO:0016787">
    <property type="term" value="F:hydrolase activity"/>
    <property type="evidence" value="ECO:0007669"/>
    <property type="project" value="UniProtKB-KW"/>
</dbReference>
<dbReference type="SUPFAM" id="SSF52540">
    <property type="entry name" value="P-loop containing nucleoside triphosphate hydrolases"/>
    <property type="match status" value="2"/>
</dbReference>
<dbReference type="Proteomes" id="UP000295680">
    <property type="component" value="Unassembled WGS sequence"/>
</dbReference>
<evidence type="ECO:0000259" key="3">
    <source>
        <dbReference type="PROSITE" id="PS51194"/>
    </source>
</evidence>
<dbReference type="Pfam" id="PF00176">
    <property type="entry name" value="SNF2-rel_dom"/>
    <property type="match status" value="1"/>
</dbReference>
<dbReference type="InterPro" id="IPR022138">
    <property type="entry name" value="DUF3670"/>
</dbReference>
<keyword evidence="4" id="KW-0067">ATP-binding</keyword>
<evidence type="ECO:0000313" key="4">
    <source>
        <dbReference type="EMBL" id="TCO61019.1"/>
    </source>
</evidence>
<gene>
    <name evidence="4" type="ORF">EV192_103602</name>
</gene>
<dbReference type="InterPro" id="IPR049730">
    <property type="entry name" value="SNF2/RAD54-like_C"/>
</dbReference>
<dbReference type="PROSITE" id="PS51192">
    <property type="entry name" value="HELICASE_ATP_BIND_1"/>
    <property type="match status" value="1"/>
</dbReference>
<dbReference type="FunFam" id="3.40.50.300:FF:000533">
    <property type="entry name" value="Helicase, Snf2 family"/>
    <property type="match status" value="1"/>
</dbReference>
<evidence type="ECO:0000313" key="5">
    <source>
        <dbReference type="Proteomes" id="UP000295680"/>
    </source>
</evidence>
<dbReference type="GO" id="GO:0005524">
    <property type="term" value="F:ATP binding"/>
    <property type="evidence" value="ECO:0007669"/>
    <property type="project" value="InterPro"/>
</dbReference>
<dbReference type="Gene3D" id="3.40.50.300">
    <property type="entry name" value="P-loop containing nucleotide triphosphate hydrolases"/>
    <property type="match status" value="1"/>
</dbReference>
<dbReference type="InterPro" id="IPR027417">
    <property type="entry name" value="P-loop_NTPase"/>
</dbReference>
<dbReference type="Gene3D" id="3.40.50.10810">
    <property type="entry name" value="Tandem AAA-ATPase domain"/>
    <property type="match status" value="1"/>
</dbReference>
<sequence>MIDFEPADPPRSSTFLVDGARVSVTRALPALLRAEQWRDRTRRALELIADGKLVPAISPAGYDMWRVDGLPGEFYDAIADTLPRTPAAHLVIGGAAYAAQEPQLMPRDQVSLRVTVDLEQMRFQARIVTDEWNADAFLAVRRAAMVWPALERFLDMAVPGELVLSDGEIAELLGGAVTRLAEAGMPVAWPSEIARELTATARISGEPTSFDLGWQFDLNDRRLSDTELDLLAEAHRPLVRIRDQWVLVDPALARKARDRVLKPLSTMDAISAALTGTTEVDGDYVAVRSTGWLAALKERIANPDDGEDVEQPEALAATLRDYQLRGLRWLDRMTSLGLGGCLADDMGLGKTITLIALHLRRGGPTLVVCPASLLGNWEREITRFAPGVPVRRFHGTARDLADLDGFVLTTYGTMRVDADTLAEQPWDLVVADEAQHVKNPQSSTARALRTIPSTARVALTGTPVENSLAELWAILDWTTPGLLGPLAGFLTRWSDTPAELGPLVRPFLLRRRKSDPGIAPELPPKTETDHPVDLTREQTGLYAALVRETMAEIRASSGMARRGLIMTLLTGLKQVCNHPAQYLKEANPTLAGRSGKLELLDELLDTILAEDGSVLVFTQYVTMARLLQRHLATRELPTQLLHGGTPVATREDMVRRFQDGATPVFLLSLKAAGTGLNLTRADHVVHYDRWWNPAVEDQATDRAYRIGQTRPVQVHRLIAEGTLEDRIADMLRAKKHLADTVLGTSETALTELSDAELADLIELRGTG</sequence>
<accession>A0A4R2JVD7</accession>
<keyword evidence="1" id="KW-0378">Hydrolase</keyword>
<feature type="domain" description="Helicase ATP-binding" evidence="2">
    <location>
        <begin position="331"/>
        <end position="481"/>
    </location>
</feature>
<dbReference type="InterPro" id="IPR001650">
    <property type="entry name" value="Helicase_C-like"/>
</dbReference>
<dbReference type="Pfam" id="PF12419">
    <property type="entry name" value="DUF3670"/>
    <property type="match status" value="1"/>
</dbReference>
<evidence type="ECO:0000259" key="2">
    <source>
        <dbReference type="PROSITE" id="PS51192"/>
    </source>
</evidence>
<name>A0A4R2JVD7_9PSEU</name>
<dbReference type="FunFam" id="3.40.50.10810:FF:000031">
    <property type="entry name" value="Helicase, SNF2/RAD54 family"/>
    <property type="match status" value="1"/>
</dbReference>
<dbReference type="InterPro" id="IPR038718">
    <property type="entry name" value="SNF2-like_sf"/>
</dbReference>
<dbReference type="AlphaFoldDB" id="A0A4R2JVD7"/>
<dbReference type="InterPro" id="IPR014001">
    <property type="entry name" value="Helicase_ATP-bd"/>
</dbReference>
<dbReference type="SMART" id="SM00490">
    <property type="entry name" value="HELICc"/>
    <property type="match status" value="1"/>
</dbReference>
<keyword evidence="4" id="KW-0347">Helicase</keyword>
<dbReference type="RefSeq" id="WP_243726894.1">
    <property type="nucleotide sequence ID" value="NZ_SLWS01000003.1"/>
</dbReference>